<gene>
    <name evidence="3" type="ORF">BJ959_002209</name>
</gene>
<evidence type="ECO:0000259" key="2">
    <source>
        <dbReference type="Pfam" id="PF00296"/>
    </source>
</evidence>
<dbReference type="Proteomes" id="UP000552883">
    <property type="component" value="Unassembled WGS sequence"/>
</dbReference>
<dbReference type="InterPro" id="IPR036661">
    <property type="entry name" value="Luciferase-like_sf"/>
</dbReference>
<dbReference type="PANTHER" id="PTHR43244">
    <property type="match status" value="1"/>
</dbReference>
<evidence type="ECO:0000313" key="3">
    <source>
        <dbReference type="EMBL" id="MBB5618713.1"/>
    </source>
</evidence>
<dbReference type="Pfam" id="PF00296">
    <property type="entry name" value="Bac_luciferase"/>
    <property type="match status" value="1"/>
</dbReference>
<name>A0A840X816_9MICO</name>
<proteinExistence type="predicted"/>
<dbReference type="Gene3D" id="3.20.20.30">
    <property type="entry name" value="Luciferase-like domain"/>
    <property type="match status" value="1"/>
</dbReference>
<dbReference type="GO" id="GO:0004497">
    <property type="term" value="F:monooxygenase activity"/>
    <property type="evidence" value="ECO:0007669"/>
    <property type="project" value="UniProtKB-KW"/>
</dbReference>
<keyword evidence="1" id="KW-0560">Oxidoreductase</keyword>
<dbReference type="SUPFAM" id="SSF51679">
    <property type="entry name" value="Bacterial luciferase-like"/>
    <property type="match status" value="1"/>
</dbReference>
<reference evidence="3 4" key="1">
    <citation type="submission" date="2020-08" db="EMBL/GenBank/DDBJ databases">
        <title>Sequencing the genomes of 1000 actinobacteria strains.</title>
        <authorList>
            <person name="Klenk H.-P."/>
        </authorList>
    </citation>
    <scope>NUCLEOTIDE SEQUENCE [LARGE SCALE GENOMIC DNA]</scope>
    <source>
        <strain evidence="3 4">DSM 23889</strain>
    </source>
</reference>
<dbReference type="AlphaFoldDB" id="A0A840X816"/>
<sequence length="136" mass="15249">MAAPMYIGTDWDHMRNQTRWFGGMVGNHVADIVAKHGESSDVPKALTDYIAGRQGYDYNSHGKAHNDHVDFVPDEIVDRFCVLGDAKDHIDKLEALRELGVDQFAGYLQHDNKEETLRVYGEHVIPALKGSKSARV</sequence>
<organism evidence="3 4">
    <name type="scientific">Microcella frigidaquae</name>
    <dbReference type="NCBI Taxonomy" id="424758"/>
    <lineage>
        <taxon>Bacteria</taxon>
        <taxon>Bacillati</taxon>
        <taxon>Actinomycetota</taxon>
        <taxon>Actinomycetes</taxon>
        <taxon>Micrococcales</taxon>
        <taxon>Microbacteriaceae</taxon>
        <taxon>Microcella</taxon>
    </lineage>
</organism>
<evidence type="ECO:0000256" key="1">
    <source>
        <dbReference type="ARBA" id="ARBA00023002"/>
    </source>
</evidence>
<keyword evidence="3" id="KW-0503">Monooxygenase</keyword>
<dbReference type="InterPro" id="IPR011251">
    <property type="entry name" value="Luciferase-like_dom"/>
</dbReference>
<comment type="caution">
    <text evidence="3">The sequence shown here is derived from an EMBL/GenBank/DDBJ whole genome shotgun (WGS) entry which is preliminary data.</text>
</comment>
<dbReference type="InterPro" id="IPR050564">
    <property type="entry name" value="F420-G6PD/mer"/>
</dbReference>
<feature type="domain" description="Luciferase-like" evidence="2">
    <location>
        <begin position="41"/>
        <end position="103"/>
    </location>
</feature>
<protein>
    <submittedName>
        <fullName evidence="3">Alkanesulfonate monooxygenase SsuD/methylene tetrahydromethanopterin reductase-like flavin-dependent oxidoreductase (Luciferase family)</fullName>
    </submittedName>
</protein>
<dbReference type="PANTHER" id="PTHR43244:SF1">
    <property type="entry name" value="5,10-METHYLENETETRAHYDROMETHANOPTERIN REDUCTASE"/>
    <property type="match status" value="1"/>
</dbReference>
<evidence type="ECO:0000313" key="4">
    <source>
        <dbReference type="Proteomes" id="UP000552883"/>
    </source>
</evidence>
<accession>A0A840X816</accession>
<keyword evidence="4" id="KW-1185">Reference proteome</keyword>
<dbReference type="GO" id="GO:0016705">
    <property type="term" value="F:oxidoreductase activity, acting on paired donors, with incorporation or reduction of molecular oxygen"/>
    <property type="evidence" value="ECO:0007669"/>
    <property type="project" value="InterPro"/>
</dbReference>
<dbReference type="EMBL" id="JACHBS010000001">
    <property type="protein sequence ID" value="MBB5618713.1"/>
    <property type="molecule type" value="Genomic_DNA"/>
</dbReference>